<dbReference type="PANTHER" id="PTHR42776:SF27">
    <property type="entry name" value="DIPEPTIDYL PEPTIDASE FAMILY MEMBER 6"/>
    <property type="match status" value="1"/>
</dbReference>
<evidence type="ECO:0000313" key="4">
    <source>
        <dbReference type="EMBL" id="MFK2929709.1"/>
    </source>
</evidence>
<sequence>MRNSMLYRALFTATLGATIASPALATQAIPIDTLARLPALQSMSMSPDGKHLVALVPSPKNPDETALATWDTGALDKGPTVVTPSGEHMKFIAASALKAGKILAIARQEWTGQLGGCGEGKVTGATRTFITKAYLTGDDQKSFKEAFAQDTRMTGVSKQTQECLELAGTTSLIDMLPLDPDKVIIRQLSGVSLGSNYYLYNLKTGDSELLFRDNLRASPSLFDSRTGKVLARVETEPKDGDYERRVLFLNPGTGQFELQPALTTKLSDRYTVNPVGIDDATGKYYVLTDQFSDMVQARLYDATKHQYDPEPVAADAHYSIARLLFSTRPANFNQVTGFVVDGPQRETVYVDPALKSIQAGIKQAFPDQQVSLVDYSDDFSKVLFVTESANVPPAYHLLQDKKQVVNLGSSRSGIAADQTGVERWVHYKARDGREIPAILDLPAGWKQGDAATHAIVLPHGGPWARDYLGWDVSGWVPLLTSRGYAVLRPQYRGSEGLGRGLWLAGDAQWGLKMSDDVDDGAAWLVSQGIAAKNRIAIFGYSYGGFAAIAADVRSPSPFQCAIAGAPVANLGRLGTSWSDNRLQRILQGRTVKGMDPMRNTDKAHLPIMLFGGDRDVRVPPYHPNDFYEAVKDKVPAQYHVIPDMPHSMPWYPRQQRETLDLIVNYLEKNCGSVRS</sequence>
<dbReference type="Gene3D" id="3.40.50.1820">
    <property type="entry name" value="alpha/beta hydrolase"/>
    <property type="match status" value="1"/>
</dbReference>
<reference evidence="4 5" key="1">
    <citation type="submission" date="2020-10" db="EMBL/GenBank/DDBJ databases">
        <title>Phylogeny of dyella-like bacteria.</title>
        <authorList>
            <person name="Fu J."/>
        </authorList>
    </citation>
    <scope>NUCLEOTIDE SEQUENCE [LARGE SCALE GENOMIC DNA]</scope>
    <source>
        <strain evidence="4 5">DKC-1</strain>
    </source>
</reference>
<protein>
    <submittedName>
        <fullName evidence="4">S9 family peptidase</fullName>
    </submittedName>
</protein>
<name>A0ABW8KC56_9GAMM</name>
<dbReference type="Proteomes" id="UP001620397">
    <property type="component" value="Unassembled WGS sequence"/>
</dbReference>
<evidence type="ECO:0000259" key="3">
    <source>
        <dbReference type="Pfam" id="PF00326"/>
    </source>
</evidence>
<feature type="chain" id="PRO_5045734661" evidence="2">
    <location>
        <begin position="26"/>
        <end position="675"/>
    </location>
</feature>
<dbReference type="EMBL" id="JADIKL010000002">
    <property type="protein sequence ID" value="MFK2929709.1"/>
    <property type="molecule type" value="Genomic_DNA"/>
</dbReference>
<dbReference type="RefSeq" id="WP_404536123.1">
    <property type="nucleotide sequence ID" value="NZ_JADIKL010000002.1"/>
</dbReference>
<feature type="signal peptide" evidence="2">
    <location>
        <begin position="1"/>
        <end position="25"/>
    </location>
</feature>
<feature type="domain" description="Peptidase S9 prolyl oligopeptidase catalytic" evidence="3">
    <location>
        <begin position="471"/>
        <end position="671"/>
    </location>
</feature>
<dbReference type="PANTHER" id="PTHR42776">
    <property type="entry name" value="SERINE PEPTIDASE S9 FAMILY MEMBER"/>
    <property type="match status" value="1"/>
</dbReference>
<comment type="caution">
    <text evidence="4">The sequence shown here is derived from an EMBL/GenBank/DDBJ whole genome shotgun (WGS) entry which is preliminary data.</text>
</comment>
<keyword evidence="2" id="KW-0732">Signal</keyword>
<keyword evidence="5" id="KW-1185">Reference proteome</keyword>
<proteinExistence type="predicted"/>
<accession>A0ABW8KC56</accession>
<dbReference type="SUPFAM" id="SSF53474">
    <property type="entry name" value="alpha/beta-Hydrolases"/>
    <property type="match status" value="1"/>
</dbReference>
<dbReference type="Pfam" id="PF00326">
    <property type="entry name" value="Peptidase_S9"/>
    <property type="match status" value="1"/>
</dbReference>
<dbReference type="InterPro" id="IPR001375">
    <property type="entry name" value="Peptidase_S9_cat"/>
</dbReference>
<evidence type="ECO:0000256" key="2">
    <source>
        <dbReference type="SAM" id="SignalP"/>
    </source>
</evidence>
<gene>
    <name evidence="4" type="ORF">ISP14_02780</name>
</gene>
<organism evidence="4 5">
    <name type="scientific">Dyella agri</name>
    <dbReference type="NCBI Taxonomy" id="1926869"/>
    <lineage>
        <taxon>Bacteria</taxon>
        <taxon>Pseudomonadati</taxon>
        <taxon>Pseudomonadota</taxon>
        <taxon>Gammaproteobacteria</taxon>
        <taxon>Lysobacterales</taxon>
        <taxon>Rhodanobacteraceae</taxon>
        <taxon>Dyella</taxon>
    </lineage>
</organism>
<keyword evidence="1" id="KW-0378">Hydrolase</keyword>
<evidence type="ECO:0000256" key="1">
    <source>
        <dbReference type="ARBA" id="ARBA00022801"/>
    </source>
</evidence>
<evidence type="ECO:0000313" key="5">
    <source>
        <dbReference type="Proteomes" id="UP001620397"/>
    </source>
</evidence>
<dbReference type="InterPro" id="IPR029058">
    <property type="entry name" value="AB_hydrolase_fold"/>
</dbReference>